<dbReference type="EMBL" id="CP012541">
    <property type="protein sequence ID" value="ALF48078.1"/>
    <property type="molecule type" value="Genomic_DNA"/>
</dbReference>
<keyword evidence="3" id="KW-0489">Methyltransferase</keyword>
<evidence type="ECO:0000259" key="2">
    <source>
        <dbReference type="Pfam" id="PF13847"/>
    </source>
</evidence>
<gene>
    <name evidence="3" type="ORF">CCON33237_1426</name>
</gene>
<sequence length="486" mass="54511">MNKAKKAYDEIPYFSAAFSDCSPVRIEAVAKFLGLKAAGLKEARVLELGSSYGGNILPFAISHKNAKVVGVDISSHQVAEGNKVAKQIGLENFTLFERNFLHMNESDIKELGKFDYIIAHGVYSWVSPNVRDALLATIKALLSEDGIAYVSYNTYPGWKSLDILRDFMLFVSSGNDSKEALAHVKGELNFLQDYLKFSLQSQSDVVYKDSMKLLLTQLNFLQGIIAKGNDYYILHDFLEASNEPIYFHKFAKHIDKHGLCYVIDASLNDIFASSTGIYRFDAHIEQNYDSRIKKEQLNDFLFNRSFRKSLIAHKERLGGAEDFDAVLGESELDRIYFSYFSEQPRTKTQEILSKSYPQSLNLSEVKAALGENANEAFVGLLEILNDANTKISSSKLVALAYEPSKTKLKPRAAAYLKYFLNASSPVISLANELNGKLSLSHEEIKIALKFDGKASLKDIAKSVNLSKDELDKLAFKLSEAYFFEEI</sequence>
<dbReference type="Gene3D" id="3.40.50.150">
    <property type="entry name" value="Vaccinia Virus protein VP39"/>
    <property type="match status" value="1"/>
</dbReference>
<dbReference type="GeneID" id="28663105"/>
<dbReference type="SUPFAM" id="SSF53335">
    <property type="entry name" value="S-adenosyl-L-methionine-dependent methyltransferases"/>
    <property type="match status" value="1"/>
</dbReference>
<accession>A0A0M3V2K5</accession>
<name>A0A0M3V2K5_9BACT</name>
<dbReference type="GO" id="GO:0032259">
    <property type="term" value="P:methylation"/>
    <property type="evidence" value="ECO:0007669"/>
    <property type="project" value="UniProtKB-KW"/>
</dbReference>
<dbReference type="Pfam" id="PF10119">
    <property type="entry name" value="MethyTransf_Reg"/>
    <property type="match status" value="1"/>
</dbReference>
<dbReference type="KEGG" id="ccoc:CCON33237_1426"/>
<reference evidence="4" key="1">
    <citation type="submission" date="2015-08" db="EMBL/GenBank/DDBJ databases">
        <title>Comparative genomics of the Campylobacter concisus group.</title>
        <authorList>
            <person name="Miller W.G."/>
            <person name="Yee E."/>
            <person name="Chapman M.H."/>
            <person name="Huynh S."/>
            <person name="Bono J.L."/>
            <person name="On S.L.W."/>
            <person name="St Leger J."/>
            <person name="Foster G."/>
            <person name="Parker C.T."/>
        </authorList>
    </citation>
    <scope>NUCLEOTIDE SEQUENCE [LARGE SCALE GENOMIC DNA]</scope>
    <source>
        <strain evidence="4">ATCC 33237</strain>
    </source>
</reference>
<dbReference type="CDD" id="cd02440">
    <property type="entry name" value="AdoMet_MTases"/>
    <property type="match status" value="1"/>
</dbReference>
<dbReference type="InterPro" id="IPR050723">
    <property type="entry name" value="CFA/CMAS"/>
</dbReference>
<evidence type="ECO:0000313" key="3">
    <source>
        <dbReference type="EMBL" id="ALF48078.1"/>
    </source>
</evidence>
<evidence type="ECO:0000259" key="1">
    <source>
        <dbReference type="Pfam" id="PF10119"/>
    </source>
</evidence>
<dbReference type="AlphaFoldDB" id="A0A0M3V2K5"/>
<evidence type="ECO:0000313" key="4">
    <source>
        <dbReference type="Proteomes" id="UP000066049"/>
    </source>
</evidence>
<protein>
    <submittedName>
        <fullName evidence="3">SAM-dependent methyltransferase</fullName>
    </submittedName>
</protein>
<feature type="domain" description="Methyltransferase" evidence="2">
    <location>
        <begin position="41"/>
        <end position="153"/>
    </location>
</feature>
<proteinExistence type="predicted"/>
<keyword evidence="3" id="KW-0808">Transferase</keyword>
<dbReference type="InterPro" id="IPR025714">
    <property type="entry name" value="Methyltranfer_dom"/>
</dbReference>
<dbReference type="Proteomes" id="UP000066049">
    <property type="component" value="Chromosome"/>
</dbReference>
<dbReference type="InterPro" id="IPR018773">
    <property type="entry name" value="MeTrfase_reg_dom_prd"/>
</dbReference>
<dbReference type="Pfam" id="PF13847">
    <property type="entry name" value="Methyltransf_31"/>
    <property type="match status" value="1"/>
</dbReference>
<dbReference type="RefSeq" id="WP_054197015.1">
    <property type="nucleotide sequence ID" value="NZ_CABMKQ010000016.1"/>
</dbReference>
<dbReference type="GO" id="GO:0008168">
    <property type="term" value="F:methyltransferase activity"/>
    <property type="evidence" value="ECO:0007669"/>
    <property type="project" value="UniProtKB-KW"/>
</dbReference>
<dbReference type="PANTHER" id="PTHR43667:SF2">
    <property type="entry name" value="FATTY ACID C-METHYL TRANSFERASE"/>
    <property type="match status" value="1"/>
</dbReference>
<dbReference type="InterPro" id="IPR029063">
    <property type="entry name" value="SAM-dependent_MTases_sf"/>
</dbReference>
<organism evidence="3 4">
    <name type="scientific">Campylobacter concisus</name>
    <dbReference type="NCBI Taxonomy" id="199"/>
    <lineage>
        <taxon>Bacteria</taxon>
        <taxon>Pseudomonadati</taxon>
        <taxon>Campylobacterota</taxon>
        <taxon>Epsilonproteobacteria</taxon>
        <taxon>Campylobacterales</taxon>
        <taxon>Campylobacteraceae</taxon>
        <taxon>Campylobacter</taxon>
    </lineage>
</organism>
<feature type="domain" description="Methyltransferase regulatory" evidence="1">
    <location>
        <begin position="229"/>
        <end position="313"/>
    </location>
</feature>
<dbReference type="PANTHER" id="PTHR43667">
    <property type="entry name" value="CYCLOPROPANE-FATTY-ACYL-PHOSPHOLIPID SYNTHASE"/>
    <property type="match status" value="1"/>
</dbReference>
<dbReference type="PATRIC" id="fig|199.248.peg.1473"/>